<organism evidence="2">
    <name type="scientific">marine metagenome</name>
    <dbReference type="NCBI Taxonomy" id="408172"/>
    <lineage>
        <taxon>unclassified sequences</taxon>
        <taxon>metagenomes</taxon>
        <taxon>ecological metagenomes</taxon>
    </lineage>
</organism>
<evidence type="ECO:0000313" key="2">
    <source>
        <dbReference type="EMBL" id="SVC00459.1"/>
    </source>
</evidence>
<evidence type="ECO:0000259" key="1">
    <source>
        <dbReference type="Pfam" id="PF00293"/>
    </source>
</evidence>
<dbReference type="CDD" id="cd03424">
    <property type="entry name" value="NUDIX_ADPRase_Nudt5_UGPPase_Nudt14"/>
    <property type="match status" value="1"/>
</dbReference>
<dbReference type="InterPro" id="IPR000086">
    <property type="entry name" value="NUDIX_hydrolase_dom"/>
</dbReference>
<proteinExistence type="predicted"/>
<gene>
    <name evidence="2" type="ORF">METZ01_LOCUS253313</name>
</gene>
<dbReference type="SUPFAM" id="SSF55811">
    <property type="entry name" value="Nudix"/>
    <property type="match status" value="1"/>
</dbReference>
<sequence>MKIKKTKKYKGKNIDIALYETKLNGTRISQEIVEQGNAVAVLAIDDEYVILVKEFRYPVGHVLDIPAGNIDKGETPLKCAKRE</sequence>
<reference evidence="2" key="1">
    <citation type="submission" date="2018-05" db="EMBL/GenBank/DDBJ databases">
        <authorList>
            <person name="Lanie J.A."/>
            <person name="Ng W.-L."/>
            <person name="Kazmierczak K.M."/>
            <person name="Andrzejewski T.M."/>
            <person name="Davidsen T.M."/>
            <person name="Wayne K.J."/>
            <person name="Tettelin H."/>
            <person name="Glass J.I."/>
            <person name="Rusch D."/>
            <person name="Podicherti R."/>
            <person name="Tsui H.-C.T."/>
            <person name="Winkler M.E."/>
        </authorList>
    </citation>
    <scope>NUCLEOTIDE SEQUENCE</scope>
</reference>
<name>A0A382IMH1_9ZZZZ</name>
<dbReference type="Gene3D" id="3.90.79.10">
    <property type="entry name" value="Nucleoside Triphosphate Pyrophosphohydrolase"/>
    <property type="match status" value="1"/>
</dbReference>
<dbReference type="AlphaFoldDB" id="A0A382IMH1"/>
<dbReference type="Pfam" id="PF00293">
    <property type="entry name" value="NUDIX"/>
    <property type="match status" value="1"/>
</dbReference>
<feature type="non-terminal residue" evidence="2">
    <location>
        <position position="83"/>
    </location>
</feature>
<accession>A0A382IMH1</accession>
<dbReference type="InterPro" id="IPR015797">
    <property type="entry name" value="NUDIX_hydrolase-like_dom_sf"/>
</dbReference>
<protein>
    <recommendedName>
        <fullName evidence="1">Nudix hydrolase domain-containing protein</fullName>
    </recommendedName>
</protein>
<feature type="domain" description="Nudix hydrolase" evidence="1">
    <location>
        <begin position="37"/>
        <end position="83"/>
    </location>
</feature>
<dbReference type="EMBL" id="UINC01068112">
    <property type="protein sequence ID" value="SVC00459.1"/>
    <property type="molecule type" value="Genomic_DNA"/>
</dbReference>